<evidence type="ECO:0000259" key="2">
    <source>
        <dbReference type="Pfam" id="PF24747"/>
    </source>
</evidence>
<keyword evidence="4" id="KW-1185">Reference proteome</keyword>
<dbReference type="Pfam" id="PF24747">
    <property type="entry name" value="Zn-ribbon_GIR1"/>
    <property type="match status" value="1"/>
</dbReference>
<gene>
    <name evidence="3" type="ORF">RND81_02G249700</name>
</gene>
<evidence type="ECO:0000256" key="1">
    <source>
        <dbReference type="SAM" id="MobiDB-lite"/>
    </source>
</evidence>
<comment type="caution">
    <text evidence="3">The sequence shown here is derived from an EMBL/GenBank/DDBJ whole genome shotgun (WGS) entry which is preliminary data.</text>
</comment>
<dbReference type="PANTHER" id="PTHR14791">
    <property type="entry name" value="BOMB/KIRA PROTEINS"/>
    <property type="match status" value="1"/>
</dbReference>
<feature type="region of interest" description="Disordered" evidence="1">
    <location>
        <begin position="135"/>
        <end position="200"/>
    </location>
</feature>
<evidence type="ECO:0000313" key="4">
    <source>
        <dbReference type="Proteomes" id="UP001443914"/>
    </source>
</evidence>
<feature type="region of interest" description="Disordered" evidence="1">
    <location>
        <begin position="55"/>
        <end position="92"/>
    </location>
</feature>
<dbReference type="InterPro" id="IPR051105">
    <property type="entry name" value="WWC/KIBRA_Hippo_Reg"/>
</dbReference>
<protein>
    <recommendedName>
        <fullName evidence="2">GIR1-like zinc ribbon domain-containing protein</fullName>
    </recommendedName>
</protein>
<sequence>MFDALPQPPHLLFLSQTKQPFSLSLSLSVFEFVVEEMETATAWLERSFQNCSLNHSPNSPFPESSSSSSSHLIINNNNNNKPAPVSSEASSSDDNSRLIELHSHVALPYHWEQCLDLQSGEVYYINWSTGMKAKQDPRTLTTGYSGDYYSEEEDGDDEEGNPYDEDDSEESTTESSSCSSFRSGKSKVRQQQQRRQEQHQVREEAVLVVAGCKRCLMYYMLPKQLHHCPKCCGQLLHFAAPTH</sequence>
<evidence type="ECO:0000313" key="3">
    <source>
        <dbReference type="EMBL" id="KAK9751200.1"/>
    </source>
</evidence>
<feature type="compositionally biased region" description="Acidic residues" evidence="1">
    <location>
        <begin position="149"/>
        <end position="172"/>
    </location>
</feature>
<dbReference type="PANTHER" id="PTHR14791:SF29">
    <property type="entry name" value="PROTEIN KIBRA"/>
    <property type="match status" value="1"/>
</dbReference>
<name>A0AAW1MWL0_SAPOF</name>
<dbReference type="Gene3D" id="2.20.70.10">
    <property type="match status" value="1"/>
</dbReference>
<accession>A0AAW1MWL0</accession>
<dbReference type="InterPro" id="IPR056440">
    <property type="entry name" value="Zn-ribbon_GIR1"/>
</dbReference>
<proteinExistence type="predicted"/>
<reference evidence="3" key="1">
    <citation type="submission" date="2024-03" db="EMBL/GenBank/DDBJ databases">
        <title>WGS assembly of Saponaria officinalis var. Norfolk2.</title>
        <authorList>
            <person name="Jenkins J."/>
            <person name="Shu S."/>
            <person name="Grimwood J."/>
            <person name="Barry K."/>
            <person name="Goodstein D."/>
            <person name="Schmutz J."/>
            <person name="Leebens-Mack J."/>
            <person name="Osbourn A."/>
        </authorList>
    </citation>
    <scope>NUCLEOTIDE SEQUENCE [LARGE SCALE GENOMIC DNA]</scope>
    <source>
        <strain evidence="3">JIC</strain>
    </source>
</reference>
<feature type="domain" description="GIR1-like zinc ribbon" evidence="2">
    <location>
        <begin position="207"/>
        <end position="233"/>
    </location>
</feature>
<dbReference type="InterPro" id="IPR036020">
    <property type="entry name" value="WW_dom_sf"/>
</dbReference>
<organism evidence="3 4">
    <name type="scientific">Saponaria officinalis</name>
    <name type="common">Common soapwort</name>
    <name type="synonym">Lychnis saponaria</name>
    <dbReference type="NCBI Taxonomy" id="3572"/>
    <lineage>
        <taxon>Eukaryota</taxon>
        <taxon>Viridiplantae</taxon>
        <taxon>Streptophyta</taxon>
        <taxon>Embryophyta</taxon>
        <taxon>Tracheophyta</taxon>
        <taxon>Spermatophyta</taxon>
        <taxon>Magnoliopsida</taxon>
        <taxon>eudicotyledons</taxon>
        <taxon>Gunneridae</taxon>
        <taxon>Pentapetalae</taxon>
        <taxon>Caryophyllales</taxon>
        <taxon>Caryophyllaceae</taxon>
        <taxon>Caryophylleae</taxon>
        <taxon>Saponaria</taxon>
    </lineage>
</organism>
<dbReference type="Proteomes" id="UP001443914">
    <property type="component" value="Unassembled WGS sequence"/>
</dbReference>
<dbReference type="AlphaFoldDB" id="A0AAW1MWL0"/>
<dbReference type="SUPFAM" id="SSF51045">
    <property type="entry name" value="WW domain"/>
    <property type="match status" value="1"/>
</dbReference>
<dbReference type="EMBL" id="JBDFQZ010000002">
    <property type="protein sequence ID" value="KAK9751200.1"/>
    <property type="molecule type" value="Genomic_DNA"/>
</dbReference>